<dbReference type="EMBL" id="CAVMJV010000083">
    <property type="protein sequence ID" value="CAK5090533.1"/>
    <property type="molecule type" value="Genomic_DNA"/>
</dbReference>
<evidence type="ECO:0000313" key="2">
    <source>
        <dbReference type="Proteomes" id="UP001497535"/>
    </source>
</evidence>
<reference evidence="1" key="1">
    <citation type="submission" date="2023-11" db="EMBL/GenBank/DDBJ databases">
        <authorList>
            <person name="Poullet M."/>
        </authorList>
    </citation>
    <scope>NUCLEOTIDE SEQUENCE</scope>
    <source>
        <strain evidence="1">E1834</strain>
    </source>
</reference>
<dbReference type="Proteomes" id="UP001497535">
    <property type="component" value="Unassembled WGS sequence"/>
</dbReference>
<accession>A0ACB1AKC2</accession>
<organism evidence="1 2">
    <name type="scientific">Meloidogyne enterolobii</name>
    <name type="common">Root-knot nematode worm</name>
    <name type="synonym">Meloidogyne mayaguensis</name>
    <dbReference type="NCBI Taxonomy" id="390850"/>
    <lineage>
        <taxon>Eukaryota</taxon>
        <taxon>Metazoa</taxon>
        <taxon>Ecdysozoa</taxon>
        <taxon>Nematoda</taxon>
        <taxon>Chromadorea</taxon>
        <taxon>Rhabditida</taxon>
        <taxon>Tylenchina</taxon>
        <taxon>Tylenchomorpha</taxon>
        <taxon>Tylenchoidea</taxon>
        <taxon>Meloidogynidae</taxon>
        <taxon>Meloidogyninae</taxon>
        <taxon>Meloidogyne</taxon>
    </lineage>
</organism>
<proteinExistence type="predicted"/>
<comment type="caution">
    <text evidence="1">The sequence shown here is derived from an EMBL/GenBank/DDBJ whole genome shotgun (WGS) entry which is preliminary data.</text>
</comment>
<evidence type="ECO:0000313" key="1">
    <source>
        <dbReference type="EMBL" id="CAK5090533.1"/>
    </source>
</evidence>
<sequence>MNLLSFIFALISSTHHPLFLYIVAIILSLTCHPPSSSHFYIRFWFRAKLLSEQFGKKSIYICGFSATAFTTQISFLHYPLTLSAAVLFNARYYFFSYVS</sequence>
<protein>
    <submittedName>
        <fullName evidence="1">Uncharacterized protein</fullName>
    </submittedName>
</protein>
<name>A0ACB1AKC2_MELEN</name>
<gene>
    <name evidence="1" type="ORF">MENTE1834_LOCUS38324</name>
</gene>
<keyword evidence="2" id="KW-1185">Reference proteome</keyword>